<comment type="caution">
    <text evidence="1">The sequence shown here is derived from an EMBL/GenBank/DDBJ whole genome shotgun (WGS) entry which is preliminary data.</text>
</comment>
<accession>A0A7W3LN37</accession>
<evidence type="ECO:0000313" key="1">
    <source>
        <dbReference type="EMBL" id="MBA8951060.1"/>
    </source>
</evidence>
<keyword evidence="2" id="KW-1185">Reference proteome</keyword>
<gene>
    <name evidence="1" type="ORF">HNR61_002691</name>
</gene>
<dbReference type="Proteomes" id="UP000572680">
    <property type="component" value="Unassembled WGS sequence"/>
</dbReference>
<reference evidence="1 2" key="1">
    <citation type="submission" date="2020-08" db="EMBL/GenBank/DDBJ databases">
        <title>Genomic Encyclopedia of Type Strains, Phase IV (KMG-IV): sequencing the most valuable type-strain genomes for metagenomic binning, comparative biology and taxonomic classification.</title>
        <authorList>
            <person name="Goeker M."/>
        </authorList>
    </citation>
    <scope>NUCLEOTIDE SEQUENCE [LARGE SCALE GENOMIC DNA]</scope>
    <source>
        <strain evidence="1 2">DSM 44197</strain>
    </source>
</reference>
<organism evidence="1 2">
    <name type="scientific">Actinomadura namibiensis</name>
    <dbReference type="NCBI Taxonomy" id="182080"/>
    <lineage>
        <taxon>Bacteria</taxon>
        <taxon>Bacillati</taxon>
        <taxon>Actinomycetota</taxon>
        <taxon>Actinomycetes</taxon>
        <taxon>Streptosporangiales</taxon>
        <taxon>Thermomonosporaceae</taxon>
        <taxon>Actinomadura</taxon>
    </lineage>
</organism>
<protein>
    <submittedName>
        <fullName evidence="1">Uncharacterized protein</fullName>
    </submittedName>
</protein>
<sequence length="57" mass="5920">MDNPAGDVRFPWYDCGAGFRLSFVRPGDTAGDPGLAGIAPSRANGRLRREALAAATG</sequence>
<dbReference type="AlphaFoldDB" id="A0A7W3LN37"/>
<dbReference type="RefSeq" id="WP_182843447.1">
    <property type="nucleotide sequence ID" value="NZ_BAAALP010000009.1"/>
</dbReference>
<dbReference type="EMBL" id="JACJIA010000003">
    <property type="protein sequence ID" value="MBA8951060.1"/>
    <property type="molecule type" value="Genomic_DNA"/>
</dbReference>
<name>A0A7W3LN37_ACTNM</name>
<evidence type="ECO:0000313" key="2">
    <source>
        <dbReference type="Proteomes" id="UP000572680"/>
    </source>
</evidence>
<proteinExistence type="predicted"/>